<reference evidence="3" key="1">
    <citation type="submission" date="2020-05" db="EMBL/GenBank/DDBJ databases">
        <authorList>
            <person name="Chiriac C."/>
            <person name="Salcher M."/>
            <person name="Ghai R."/>
            <person name="Kavagutti S V."/>
        </authorList>
    </citation>
    <scope>NUCLEOTIDE SEQUENCE</scope>
</reference>
<name>A0A6J5ZZZ7_9ZZZZ</name>
<dbReference type="AlphaFoldDB" id="A0A6J5ZZZ7"/>
<feature type="region of interest" description="Disordered" evidence="1">
    <location>
        <begin position="1"/>
        <end position="33"/>
    </location>
</feature>
<accession>A0A6J5ZZZ7</accession>
<organism evidence="3">
    <name type="scientific">freshwater metagenome</name>
    <dbReference type="NCBI Taxonomy" id="449393"/>
    <lineage>
        <taxon>unclassified sequences</taxon>
        <taxon>metagenomes</taxon>
        <taxon>ecological metagenomes</taxon>
    </lineage>
</organism>
<dbReference type="EMBL" id="CAESAO010000088">
    <property type="protein sequence ID" value="CAB4344983.1"/>
    <property type="molecule type" value="Genomic_DNA"/>
</dbReference>
<dbReference type="Pfam" id="PF18932">
    <property type="entry name" value="DUF5681"/>
    <property type="match status" value="1"/>
</dbReference>
<evidence type="ECO:0000259" key="2">
    <source>
        <dbReference type="Pfam" id="PF18932"/>
    </source>
</evidence>
<evidence type="ECO:0000313" key="3">
    <source>
        <dbReference type="EMBL" id="CAB4344983.1"/>
    </source>
</evidence>
<dbReference type="InterPro" id="IPR043736">
    <property type="entry name" value="DUF5681"/>
</dbReference>
<feature type="domain" description="DUF5681" evidence="2">
    <location>
        <begin position="15"/>
        <end position="44"/>
    </location>
</feature>
<gene>
    <name evidence="3" type="ORF">UFOPK3522_01022</name>
</gene>
<proteinExistence type="predicted"/>
<sequence length="115" mass="12478">MPATNSLRQRAPTAGSFKPGQSGNPRGRAPGARNRISIEAREAAAHIVDDPEYRAALKARVIAGQAPQMEPLLWAYAKGKPVDRIEQGGPGTFVQLDDDELRLRLLSAARIYDTT</sequence>
<evidence type="ECO:0000256" key="1">
    <source>
        <dbReference type="SAM" id="MobiDB-lite"/>
    </source>
</evidence>
<protein>
    <submittedName>
        <fullName evidence="3">Unannotated protein</fullName>
    </submittedName>
</protein>